<evidence type="ECO:0000313" key="1">
    <source>
        <dbReference type="EMBL" id="MDJ1134543.1"/>
    </source>
</evidence>
<dbReference type="EMBL" id="JANCPR020000021">
    <property type="protein sequence ID" value="MDJ1134543.1"/>
    <property type="molecule type" value="Genomic_DNA"/>
</dbReference>
<evidence type="ECO:0000313" key="2">
    <source>
        <dbReference type="Proteomes" id="UP001214441"/>
    </source>
</evidence>
<keyword evidence="2" id="KW-1185">Reference proteome</keyword>
<comment type="caution">
    <text evidence="1">The sequence shown here is derived from an EMBL/GenBank/DDBJ whole genome shotgun (WGS) entry which is preliminary data.</text>
</comment>
<dbReference type="RefSeq" id="WP_274042062.1">
    <property type="nucleotide sequence ID" value="NZ_JANCPR020000021.1"/>
</dbReference>
<gene>
    <name evidence="1" type="ORF">NMN56_021775</name>
</gene>
<reference evidence="1 2" key="1">
    <citation type="submission" date="2023-05" db="EMBL/GenBank/DDBJ databases">
        <title>Streptantibioticus silvisoli sp. nov., acidotolerant actinomycetes 1 from pine litter.</title>
        <authorList>
            <person name="Swiecimska M."/>
            <person name="Golinska P."/>
            <person name="Sangal V."/>
            <person name="Wachnowicz B."/>
            <person name="Goodfellow M."/>
        </authorList>
    </citation>
    <scope>NUCLEOTIDE SEQUENCE [LARGE SCALE GENOMIC DNA]</scope>
    <source>
        <strain evidence="1 2">DSM 42109</strain>
    </source>
</reference>
<sequence length="330" mass="35201">MQTASEGLLFGVYPGGVAGDDTGGLAGGPPDEPARVSAALDRLQGVPGRPFLVRAYTGFDDTTRLGGPHATATPADAWQYAVRGRRLDLVAQYQSASGDVDGYCAFVRELVEQYGAVTDTLQITEEPNVTTVATLDGHYPRVREALVSGVYAAKARARELGHGGLRVGFNTTPLFGPAASFLAGLTEYGGAEFIRELDYVGLDFFPDVFRPVAAAELTAAVEGLLRHHREGLLAPAGLGRLPLHITEHGWPTGPDRPPHRQAEVLDTVVRVVAAHAGELGLSGYTHFALRDADTGEPGLFHRFGLTTDDYTPKPAFETMRVLVGEYGHGR</sequence>
<dbReference type="Proteomes" id="UP001214441">
    <property type="component" value="Unassembled WGS sequence"/>
</dbReference>
<name>A0ABT6ZZP1_9ACTN</name>
<protein>
    <submittedName>
        <fullName evidence="1">Uncharacterized protein</fullName>
    </submittedName>
</protein>
<proteinExistence type="predicted"/>
<dbReference type="SUPFAM" id="SSF51445">
    <property type="entry name" value="(Trans)glycosidases"/>
    <property type="match status" value="1"/>
</dbReference>
<dbReference type="Gene3D" id="3.20.20.80">
    <property type="entry name" value="Glycosidases"/>
    <property type="match status" value="1"/>
</dbReference>
<accession>A0ABT6ZZP1</accession>
<organism evidence="1 2">
    <name type="scientific">Streptomyces iconiensis</name>
    <dbReference type="NCBI Taxonomy" id="1384038"/>
    <lineage>
        <taxon>Bacteria</taxon>
        <taxon>Bacillati</taxon>
        <taxon>Actinomycetota</taxon>
        <taxon>Actinomycetes</taxon>
        <taxon>Kitasatosporales</taxon>
        <taxon>Streptomycetaceae</taxon>
        <taxon>Streptomyces</taxon>
    </lineage>
</organism>
<dbReference type="InterPro" id="IPR017853">
    <property type="entry name" value="GH"/>
</dbReference>